<name>A0ABR8P826_9LACO</name>
<feature type="transmembrane region" description="Helical" evidence="6">
    <location>
        <begin position="30"/>
        <end position="52"/>
    </location>
</feature>
<proteinExistence type="inferred from homology"/>
<dbReference type="EMBL" id="QORN01000028">
    <property type="protein sequence ID" value="MBD5806890.1"/>
    <property type="molecule type" value="Genomic_DNA"/>
</dbReference>
<evidence type="ECO:0000256" key="1">
    <source>
        <dbReference type="ARBA" id="ARBA00004141"/>
    </source>
</evidence>
<evidence type="ECO:0000256" key="3">
    <source>
        <dbReference type="ARBA" id="ARBA00022989"/>
    </source>
</evidence>
<comment type="subcellular location">
    <subcellularLocation>
        <location evidence="1">Membrane</location>
        <topology evidence="1">Multi-pass membrane protein</topology>
    </subcellularLocation>
</comment>
<comment type="similarity">
    <text evidence="5">Belongs to the bacteriophage holin family. Cp-1 holin subfamily.</text>
</comment>
<keyword evidence="3 6" id="KW-1133">Transmembrane helix</keyword>
<dbReference type="InterPro" id="IPR006480">
    <property type="entry name" value="Phage_holin_4_1"/>
</dbReference>
<evidence type="ECO:0000256" key="5">
    <source>
        <dbReference type="ARBA" id="ARBA00023600"/>
    </source>
</evidence>
<evidence type="ECO:0000256" key="4">
    <source>
        <dbReference type="ARBA" id="ARBA00023136"/>
    </source>
</evidence>
<reference evidence="7 8" key="1">
    <citation type="submission" date="2018-07" db="EMBL/GenBank/DDBJ databases">
        <title>Phylogenomic Insights into understanding Host Adaptation of Lactobacillus reuteri by a novel species, Lactobacillus spp. M31.</title>
        <authorList>
            <person name="Sharma S."/>
            <person name="Patil P."/>
            <person name="Korpole S."/>
            <person name="Patil P.B."/>
        </authorList>
    </citation>
    <scope>NUCLEOTIDE SEQUENCE [LARGE SCALE GENOMIC DNA]</scope>
    <source>
        <strain evidence="7 8">M31</strain>
    </source>
</reference>
<comment type="caution">
    <text evidence="7">The sequence shown here is derived from an EMBL/GenBank/DDBJ whole genome shotgun (WGS) entry which is preliminary data.</text>
</comment>
<evidence type="ECO:0000313" key="8">
    <source>
        <dbReference type="Proteomes" id="UP000704341"/>
    </source>
</evidence>
<accession>A0ABR8P826</accession>
<protein>
    <submittedName>
        <fullName evidence="7">Holin</fullName>
    </submittedName>
</protein>
<evidence type="ECO:0000313" key="7">
    <source>
        <dbReference type="EMBL" id="MBD5806890.1"/>
    </source>
</evidence>
<feature type="transmembrane region" description="Helical" evidence="6">
    <location>
        <begin position="64"/>
        <end position="82"/>
    </location>
</feature>
<sequence length="142" mass="16396">MALMHLLAVAPVPPYHQLYFQHFQGMEDNQIIWLFVWVVIIDIVTGFAKSVITHHTTSSKGTAGLIKHGILLLVTLTLYPMLELNGMKNAADTFVGFYIMFYAVSIVENWGQMGLPVPEWLKKYIYKLSDEYKEEQRHENHN</sequence>
<organism evidence="7 8">
    <name type="scientific">Limosilactobacillus walteri</name>
    <dbReference type="NCBI Taxonomy" id="2268022"/>
    <lineage>
        <taxon>Bacteria</taxon>
        <taxon>Bacillati</taxon>
        <taxon>Bacillota</taxon>
        <taxon>Bacilli</taxon>
        <taxon>Lactobacillales</taxon>
        <taxon>Lactobacillaceae</taxon>
        <taxon>Limosilactobacillus</taxon>
    </lineage>
</organism>
<gene>
    <name evidence="7" type="ORF">DTK66_07260</name>
</gene>
<evidence type="ECO:0000256" key="6">
    <source>
        <dbReference type="SAM" id="Phobius"/>
    </source>
</evidence>
<keyword evidence="4 6" id="KW-0472">Membrane</keyword>
<keyword evidence="8" id="KW-1185">Reference proteome</keyword>
<feature type="transmembrane region" description="Helical" evidence="6">
    <location>
        <begin position="94"/>
        <end position="111"/>
    </location>
</feature>
<keyword evidence="2 6" id="KW-0812">Transmembrane</keyword>
<evidence type="ECO:0000256" key="2">
    <source>
        <dbReference type="ARBA" id="ARBA00022692"/>
    </source>
</evidence>
<dbReference type="NCBIfam" id="TIGR01593">
    <property type="entry name" value="holin_tox_secr"/>
    <property type="match status" value="1"/>
</dbReference>
<dbReference type="Proteomes" id="UP000704341">
    <property type="component" value="Unassembled WGS sequence"/>
</dbReference>
<dbReference type="Pfam" id="PF05105">
    <property type="entry name" value="Phage_holin_4_1"/>
    <property type="match status" value="1"/>
</dbReference>